<dbReference type="PANTHER" id="PTHR10634">
    <property type="entry name" value="AN1-TYPE ZINC FINGER PROTEIN"/>
    <property type="match status" value="1"/>
</dbReference>
<keyword evidence="2 4" id="KW-0863">Zinc-finger</keyword>
<evidence type="ECO:0000256" key="4">
    <source>
        <dbReference type="PROSITE-ProRule" id="PRU00449"/>
    </source>
</evidence>
<dbReference type="KEGG" id="dwi:6648479"/>
<dbReference type="SUPFAM" id="SSF118310">
    <property type="entry name" value="AN1-like Zinc finger"/>
    <property type="match status" value="1"/>
</dbReference>
<dbReference type="STRING" id="7260.B4NDY8"/>
<protein>
    <recommendedName>
        <fullName evidence="6">AN1-type domain-containing protein</fullName>
    </recommendedName>
</protein>
<dbReference type="AlphaFoldDB" id="B4NDY8"/>
<evidence type="ECO:0000259" key="6">
    <source>
        <dbReference type="PROSITE" id="PS51039"/>
    </source>
</evidence>
<feature type="compositionally biased region" description="Basic and acidic residues" evidence="5">
    <location>
        <begin position="41"/>
        <end position="60"/>
    </location>
</feature>
<dbReference type="OMA" id="CQTPESN"/>
<accession>B4NDY8</accession>
<dbReference type="InterPro" id="IPR050652">
    <property type="entry name" value="AN1_A20_ZnFinger"/>
</dbReference>
<dbReference type="Gene3D" id="4.10.1110.10">
    <property type="entry name" value="AN1-like Zinc finger"/>
    <property type="match status" value="1"/>
</dbReference>
<evidence type="ECO:0000256" key="5">
    <source>
        <dbReference type="SAM" id="MobiDB-lite"/>
    </source>
</evidence>
<dbReference type="FunFam" id="4.10.1110.10:FF:000001">
    <property type="entry name" value="Zinc finger AN1-type containing 6"/>
    <property type="match status" value="1"/>
</dbReference>
<evidence type="ECO:0000256" key="3">
    <source>
        <dbReference type="ARBA" id="ARBA00022833"/>
    </source>
</evidence>
<reference evidence="7 8" key="1">
    <citation type="journal article" date="2007" name="Nature">
        <title>Evolution of genes and genomes on the Drosophila phylogeny.</title>
        <authorList>
            <consortium name="Drosophila 12 Genomes Consortium"/>
            <person name="Clark A.G."/>
            <person name="Eisen M.B."/>
            <person name="Smith D.R."/>
            <person name="Bergman C.M."/>
            <person name="Oliver B."/>
            <person name="Markow T.A."/>
            <person name="Kaufman T.C."/>
            <person name="Kellis M."/>
            <person name="Gelbart W."/>
            <person name="Iyer V.N."/>
            <person name="Pollard D.A."/>
            <person name="Sackton T.B."/>
            <person name="Larracuente A.M."/>
            <person name="Singh N.D."/>
            <person name="Abad J.P."/>
            <person name="Abt D.N."/>
            <person name="Adryan B."/>
            <person name="Aguade M."/>
            <person name="Akashi H."/>
            <person name="Anderson W.W."/>
            <person name="Aquadro C.F."/>
            <person name="Ardell D.H."/>
            <person name="Arguello R."/>
            <person name="Artieri C.G."/>
            <person name="Barbash D.A."/>
            <person name="Barker D."/>
            <person name="Barsanti P."/>
            <person name="Batterham P."/>
            <person name="Batzoglou S."/>
            <person name="Begun D."/>
            <person name="Bhutkar A."/>
            <person name="Blanco E."/>
            <person name="Bosak S.A."/>
            <person name="Bradley R.K."/>
            <person name="Brand A.D."/>
            <person name="Brent M.R."/>
            <person name="Brooks A.N."/>
            <person name="Brown R.H."/>
            <person name="Butlin R.K."/>
            <person name="Caggese C."/>
            <person name="Calvi B.R."/>
            <person name="Bernardo de Carvalho A."/>
            <person name="Caspi A."/>
            <person name="Castrezana S."/>
            <person name="Celniker S.E."/>
            <person name="Chang J.L."/>
            <person name="Chapple C."/>
            <person name="Chatterji S."/>
            <person name="Chinwalla A."/>
            <person name="Civetta A."/>
            <person name="Clifton S.W."/>
            <person name="Comeron J.M."/>
            <person name="Costello J.C."/>
            <person name="Coyne J.A."/>
            <person name="Daub J."/>
            <person name="David R.G."/>
            <person name="Delcher A.L."/>
            <person name="Delehaunty K."/>
            <person name="Do C.B."/>
            <person name="Ebling H."/>
            <person name="Edwards K."/>
            <person name="Eickbush T."/>
            <person name="Evans J.D."/>
            <person name="Filipski A."/>
            <person name="Findeiss S."/>
            <person name="Freyhult E."/>
            <person name="Fulton L."/>
            <person name="Fulton R."/>
            <person name="Garcia A.C."/>
            <person name="Gardiner A."/>
            <person name="Garfield D.A."/>
            <person name="Garvin B.E."/>
            <person name="Gibson G."/>
            <person name="Gilbert D."/>
            <person name="Gnerre S."/>
            <person name="Godfrey J."/>
            <person name="Good R."/>
            <person name="Gotea V."/>
            <person name="Gravely B."/>
            <person name="Greenberg A.J."/>
            <person name="Griffiths-Jones S."/>
            <person name="Gross S."/>
            <person name="Guigo R."/>
            <person name="Gustafson E.A."/>
            <person name="Haerty W."/>
            <person name="Hahn M.W."/>
            <person name="Halligan D.L."/>
            <person name="Halpern A.L."/>
            <person name="Halter G.M."/>
            <person name="Han M.V."/>
            <person name="Heger A."/>
            <person name="Hillier L."/>
            <person name="Hinrichs A.S."/>
            <person name="Holmes I."/>
            <person name="Hoskins R.A."/>
            <person name="Hubisz M.J."/>
            <person name="Hultmark D."/>
            <person name="Huntley M.A."/>
            <person name="Jaffe D.B."/>
            <person name="Jagadeeshan S."/>
            <person name="Jeck W.R."/>
            <person name="Johnson J."/>
            <person name="Jones C.D."/>
            <person name="Jordan W.C."/>
            <person name="Karpen G.H."/>
            <person name="Kataoka E."/>
            <person name="Keightley P.D."/>
            <person name="Kheradpour P."/>
            <person name="Kirkness E.F."/>
            <person name="Koerich L.B."/>
            <person name="Kristiansen K."/>
            <person name="Kudrna D."/>
            <person name="Kulathinal R.J."/>
            <person name="Kumar S."/>
            <person name="Kwok R."/>
            <person name="Lander E."/>
            <person name="Langley C.H."/>
            <person name="Lapoint R."/>
            <person name="Lazzaro B.P."/>
            <person name="Lee S.J."/>
            <person name="Levesque L."/>
            <person name="Li R."/>
            <person name="Lin C.F."/>
            <person name="Lin M.F."/>
            <person name="Lindblad-Toh K."/>
            <person name="Llopart A."/>
            <person name="Long M."/>
            <person name="Low L."/>
            <person name="Lozovsky E."/>
            <person name="Lu J."/>
            <person name="Luo M."/>
            <person name="Machado C.A."/>
            <person name="Makalowski W."/>
            <person name="Marzo M."/>
            <person name="Matsuda M."/>
            <person name="Matzkin L."/>
            <person name="McAllister B."/>
            <person name="McBride C.S."/>
            <person name="McKernan B."/>
            <person name="McKernan K."/>
            <person name="Mendez-Lago M."/>
            <person name="Minx P."/>
            <person name="Mollenhauer M.U."/>
            <person name="Montooth K."/>
            <person name="Mount S.M."/>
            <person name="Mu X."/>
            <person name="Myers E."/>
            <person name="Negre B."/>
            <person name="Newfeld S."/>
            <person name="Nielsen R."/>
            <person name="Noor M.A."/>
            <person name="O'Grady P."/>
            <person name="Pachter L."/>
            <person name="Papaceit M."/>
            <person name="Parisi M.J."/>
            <person name="Parisi M."/>
            <person name="Parts L."/>
            <person name="Pedersen J.S."/>
            <person name="Pesole G."/>
            <person name="Phillippy A.M."/>
            <person name="Ponting C.P."/>
            <person name="Pop M."/>
            <person name="Porcelli D."/>
            <person name="Powell J.R."/>
            <person name="Prohaska S."/>
            <person name="Pruitt K."/>
            <person name="Puig M."/>
            <person name="Quesneville H."/>
            <person name="Ram K.R."/>
            <person name="Rand D."/>
            <person name="Rasmussen M.D."/>
            <person name="Reed L.K."/>
            <person name="Reenan R."/>
            <person name="Reily A."/>
            <person name="Remington K.A."/>
            <person name="Rieger T.T."/>
            <person name="Ritchie M.G."/>
            <person name="Robin C."/>
            <person name="Rogers Y.H."/>
            <person name="Rohde C."/>
            <person name="Rozas J."/>
            <person name="Rubenfield M.J."/>
            <person name="Ruiz A."/>
            <person name="Russo S."/>
            <person name="Salzberg S.L."/>
            <person name="Sanchez-Gracia A."/>
            <person name="Saranga D.J."/>
            <person name="Sato H."/>
            <person name="Schaeffer S.W."/>
            <person name="Schatz M.C."/>
            <person name="Schlenke T."/>
            <person name="Schwartz R."/>
            <person name="Segarra C."/>
            <person name="Singh R.S."/>
            <person name="Sirot L."/>
            <person name="Sirota M."/>
            <person name="Sisneros N.B."/>
            <person name="Smith C.D."/>
            <person name="Smith T.F."/>
            <person name="Spieth J."/>
            <person name="Stage D.E."/>
            <person name="Stark A."/>
            <person name="Stephan W."/>
            <person name="Strausberg R.L."/>
            <person name="Strempel S."/>
            <person name="Sturgill D."/>
            <person name="Sutton G."/>
            <person name="Sutton G.G."/>
            <person name="Tao W."/>
            <person name="Teichmann S."/>
            <person name="Tobari Y.N."/>
            <person name="Tomimura Y."/>
            <person name="Tsolas J.M."/>
            <person name="Valente V.L."/>
            <person name="Venter E."/>
            <person name="Venter J.C."/>
            <person name="Vicario S."/>
            <person name="Vieira F.G."/>
            <person name="Vilella A.J."/>
            <person name="Villasante A."/>
            <person name="Walenz B."/>
            <person name="Wang J."/>
            <person name="Wasserman M."/>
            <person name="Watts T."/>
            <person name="Wilson D."/>
            <person name="Wilson R.K."/>
            <person name="Wing R.A."/>
            <person name="Wolfner M.F."/>
            <person name="Wong A."/>
            <person name="Wong G.K."/>
            <person name="Wu C.I."/>
            <person name="Wu G."/>
            <person name="Yamamoto D."/>
            <person name="Yang H.P."/>
            <person name="Yang S.P."/>
            <person name="Yorke J.A."/>
            <person name="Yoshida K."/>
            <person name="Zdobnov E."/>
            <person name="Zhang P."/>
            <person name="Zhang Y."/>
            <person name="Zimin A.V."/>
            <person name="Baldwin J."/>
            <person name="Abdouelleil A."/>
            <person name="Abdulkadir J."/>
            <person name="Abebe A."/>
            <person name="Abera B."/>
            <person name="Abreu J."/>
            <person name="Acer S.C."/>
            <person name="Aftuck L."/>
            <person name="Alexander A."/>
            <person name="An P."/>
            <person name="Anderson E."/>
            <person name="Anderson S."/>
            <person name="Arachi H."/>
            <person name="Azer M."/>
            <person name="Bachantsang P."/>
            <person name="Barry A."/>
            <person name="Bayul T."/>
            <person name="Berlin A."/>
            <person name="Bessette D."/>
            <person name="Bloom T."/>
            <person name="Blye J."/>
            <person name="Boguslavskiy L."/>
            <person name="Bonnet C."/>
            <person name="Boukhgalter B."/>
            <person name="Bourzgui I."/>
            <person name="Brown A."/>
            <person name="Cahill P."/>
            <person name="Channer S."/>
            <person name="Cheshatsang Y."/>
            <person name="Chuda L."/>
            <person name="Citroen M."/>
            <person name="Collymore A."/>
            <person name="Cooke P."/>
            <person name="Costello M."/>
            <person name="D'Aco K."/>
            <person name="Daza R."/>
            <person name="De Haan G."/>
            <person name="DeGray S."/>
            <person name="DeMaso C."/>
            <person name="Dhargay N."/>
            <person name="Dooley K."/>
            <person name="Dooley E."/>
            <person name="Doricent M."/>
            <person name="Dorje P."/>
            <person name="Dorjee K."/>
            <person name="Dupes A."/>
            <person name="Elong R."/>
            <person name="Falk J."/>
            <person name="Farina A."/>
            <person name="Faro S."/>
            <person name="Ferguson D."/>
            <person name="Fisher S."/>
            <person name="Foley C.D."/>
            <person name="Franke A."/>
            <person name="Friedrich D."/>
            <person name="Gadbois L."/>
            <person name="Gearin G."/>
            <person name="Gearin C.R."/>
            <person name="Giannoukos G."/>
            <person name="Goode T."/>
            <person name="Graham J."/>
            <person name="Grandbois E."/>
            <person name="Grewal S."/>
            <person name="Gyaltsen K."/>
            <person name="Hafez N."/>
            <person name="Hagos B."/>
            <person name="Hall J."/>
            <person name="Henson C."/>
            <person name="Hollinger A."/>
            <person name="Honan T."/>
            <person name="Huard M.D."/>
            <person name="Hughes L."/>
            <person name="Hurhula B."/>
            <person name="Husby M.E."/>
            <person name="Kamat A."/>
            <person name="Kanga B."/>
            <person name="Kashin S."/>
            <person name="Khazanovich D."/>
            <person name="Kisner P."/>
            <person name="Lance K."/>
            <person name="Lara M."/>
            <person name="Lee W."/>
            <person name="Lennon N."/>
            <person name="Letendre F."/>
            <person name="LeVine R."/>
            <person name="Lipovsky A."/>
            <person name="Liu X."/>
            <person name="Liu J."/>
            <person name="Liu S."/>
            <person name="Lokyitsang T."/>
            <person name="Lokyitsang Y."/>
            <person name="Lubonja R."/>
            <person name="Lui A."/>
            <person name="MacDonald P."/>
            <person name="Magnisalis V."/>
            <person name="Maru K."/>
            <person name="Matthews C."/>
            <person name="McCusker W."/>
            <person name="McDonough S."/>
            <person name="Mehta T."/>
            <person name="Meldrim J."/>
            <person name="Meneus L."/>
            <person name="Mihai O."/>
            <person name="Mihalev A."/>
            <person name="Mihova T."/>
            <person name="Mittelman R."/>
            <person name="Mlenga V."/>
            <person name="Montmayeur A."/>
            <person name="Mulrain L."/>
            <person name="Navidi A."/>
            <person name="Naylor J."/>
            <person name="Negash T."/>
            <person name="Nguyen T."/>
            <person name="Nguyen N."/>
            <person name="Nicol R."/>
            <person name="Norbu C."/>
            <person name="Norbu N."/>
            <person name="Novod N."/>
            <person name="O'Neill B."/>
            <person name="Osman S."/>
            <person name="Markiewicz E."/>
            <person name="Oyono O.L."/>
            <person name="Patti C."/>
            <person name="Phunkhang P."/>
            <person name="Pierre F."/>
            <person name="Priest M."/>
            <person name="Raghuraman S."/>
            <person name="Rege F."/>
            <person name="Reyes R."/>
            <person name="Rise C."/>
            <person name="Rogov P."/>
            <person name="Ross K."/>
            <person name="Ryan E."/>
            <person name="Settipalli S."/>
            <person name="Shea T."/>
            <person name="Sherpa N."/>
            <person name="Shi L."/>
            <person name="Shih D."/>
            <person name="Sparrow T."/>
            <person name="Spaulding J."/>
            <person name="Stalker J."/>
            <person name="Stange-Thomann N."/>
            <person name="Stavropoulos S."/>
            <person name="Stone C."/>
            <person name="Strader C."/>
            <person name="Tesfaye S."/>
            <person name="Thomson T."/>
            <person name="Thoulutsang Y."/>
            <person name="Thoulutsang D."/>
            <person name="Topham K."/>
            <person name="Topping I."/>
            <person name="Tsamla T."/>
            <person name="Vassiliev H."/>
            <person name="Vo A."/>
            <person name="Wangchuk T."/>
            <person name="Wangdi T."/>
            <person name="Weiand M."/>
            <person name="Wilkinson J."/>
            <person name="Wilson A."/>
            <person name="Yadav S."/>
            <person name="Young G."/>
            <person name="Yu Q."/>
            <person name="Zembek L."/>
            <person name="Zhong D."/>
            <person name="Zimmer A."/>
            <person name="Zwirko Z."/>
            <person name="Jaffe D.B."/>
            <person name="Alvarez P."/>
            <person name="Brockman W."/>
            <person name="Butler J."/>
            <person name="Chin C."/>
            <person name="Gnerre S."/>
            <person name="Grabherr M."/>
            <person name="Kleber M."/>
            <person name="Mauceli E."/>
            <person name="MacCallum I."/>
        </authorList>
    </citation>
    <scope>NUCLEOTIDE SEQUENCE [LARGE SCALE GENOMIC DNA]</scope>
    <source>
        <strain evidence="8">Tucson 14030-0811.24</strain>
    </source>
</reference>
<dbReference type="SMART" id="SM00154">
    <property type="entry name" value="ZnF_AN1"/>
    <property type="match status" value="1"/>
</dbReference>
<evidence type="ECO:0000256" key="1">
    <source>
        <dbReference type="ARBA" id="ARBA00022723"/>
    </source>
</evidence>
<dbReference type="EMBL" id="CH964239">
    <property type="protein sequence ID" value="EDW81957.1"/>
    <property type="molecule type" value="Genomic_DNA"/>
</dbReference>
<gene>
    <name evidence="7" type="primary">Dwil\GK25387</name>
    <name evidence="7" type="ORF">Dwil_GK25387</name>
</gene>
<keyword evidence="1" id="KW-0479">Metal-binding</keyword>
<dbReference type="HOGENOM" id="CLU_057016_6_0_1"/>
<evidence type="ECO:0000256" key="2">
    <source>
        <dbReference type="ARBA" id="ARBA00022771"/>
    </source>
</evidence>
<dbReference type="Proteomes" id="UP000007798">
    <property type="component" value="Unassembled WGS sequence"/>
</dbReference>
<dbReference type="InParanoid" id="B4NDY8"/>
<dbReference type="GO" id="GO:0008270">
    <property type="term" value="F:zinc ion binding"/>
    <property type="evidence" value="ECO:0007669"/>
    <property type="project" value="UniProtKB-KW"/>
</dbReference>
<feature type="region of interest" description="Disordered" evidence="5">
    <location>
        <begin position="1"/>
        <end position="91"/>
    </location>
</feature>
<dbReference type="PROSITE" id="PS51039">
    <property type="entry name" value="ZF_AN1"/>
    <property type="match status" value="1"/>
</dbReference>
<sequence length="152" mass="17252">MTSIASDLCPDKQKDEPNNANQQQQQEEQTKGSVIADEQQAEQKDEQDQNKGQEQQKDNNNDNQDGNQDGNKDDKKDNNQNRADAKEPKKRCDKCGKKLGLIGGFPCRCGGTFCGFHRYSDRHECSFDYREMGASQIRRDNPVIVASKLRKL</sequence>
<dbReference type="PANTHER" id="PTHR10634:SF149">
    <property type="entry name" value="AN1-TYPE DOMAIN-CONTAINING PROTEIN-RELATED"/>
    <property type="match status" value="1"/>
</dbReference>
<dbReference type="InterPro" id="IPR000058">
    <property type="entry name" value="Znf_AN1"/>
</dbReference>
<keyword evidence="3" id="KW-0862">Zinc</keyword>
<evidence type="ECO:0000313" key="8">
    <source>
        <dbReference type="Proteomes" id="UP000007798"/>
    </source>
</evidence>
<dbReference type="OrthoDB" id="428577at2759"/>
<dbReference type="Pfam" id="PF01428">
    <property type="entry name" value="zf-AN1"/>
    <property type="match status" value="1"/>
</dbReference>
<proteinExistence type="predicted"/>
<organism evidence="7 8">
    <name type="scientific">Drosophila willistoni</name>
    <name type="common">Fruit fly</name>
    <dbReference type="NCBI Taxonomy" id="7260"/>
    <lineage>
        <taxon>Eukaryota</taxon>
        <taxon>Metazoa</taxon>
        <taxon>Ecdysozoa</taxon>
        <taxon>Arthropoda</taxon>
        <taxon>Hexapoda</taxon>
        <taxon>Insecta</taxon>
        <taxon>Pterygota</taxon>
        <taxon>Neoptera</taxon>
        <taxon>Endopterygota</taxon>
        <taxon>Diptera</taxon>
        <taxon>Brachycera</taxon>
        <taxon>Muscomorpha</taxon>
        <taxon>Ephydroidea</taxon>
        <taxon>Drosophilidae</taxon>
        <taxon>Drosophila</taxon>
        <taxon>Sophophora</taxon>
    </lineage>
</organism>
<name>B4NDY8_DROWI</name>
<feature type="compositionally biased region" description="Basic and acidic residues" evidence="5">
    <location>
        <begin position="70"/>
        <end position="87"/>
    </location>
</feature>
<evidence type="ECO:0000313" key="7">
    <source>
        <dbReference type="EMBL" id="EDW81957.1"/>
    </source>
</evidence>
<keyword evidence="8" id="KW-1185">Reference proteome</keyword>
<feature type="domain" description="AN1-type" evidence="6">
    <location>
        <begin position="86"/>
        <end position="133"/>
    </location>
</feature>
<dbReference type="InterPro" id="IPR035896">
    <property type="entry name" value="AN1-like_Znf"/>
</dbReference>
<dbReference type="eggNOG" id="KOG3173">
    <property type="taxonomic scope" value="Eukaryota"/>
</dbReference>